<accession>A0A1H9TM96</accession>
<dbReference type="SUPFAM" id="SSF103473">
    <property type="entry name" value="MFS general substrate transporter"/>
    <property type="match status" value="1"/>
</dbReference>
<dbReference type="AlphaFoldDB" id="A0A1H9TM96"/>
<evidence type="ECO:0000256" key="5">
    <source>
        <dbReference type="ARBA" id="ARBA00023136"/>
    </source>
</evidence>
<sequence>MILTVVAVSLACWIGFIIVELRVADPLISLALLRNRNMSLTTIAGVVLGLAMTGTLAYMPTYLQMVHSLSPSAAGLMMIPMLLGMLGTSTAVGFVIARTGSYKIFPIIGLGLAALALFLMSLMTPATPLWRIGVYFSSSASGWGW</sequence>
<dbReference type="EMBL" id="FOGQ01000006">
    <property type="protein sequence ID" value="SER98059.1"/>
    <property type="molecule type" value="Genomic_DNA"/>
</dbReference>
<dbReference type="InterPro" id="IPR036259">
    <property type="entry name" value="MFS_trans_sf"/>
</dbReference>
<keyword evidence="8" id="KW-1185">Reference proteome</keyword>
<keyword evidence="5 6" id="KW-0472">Membrane</keyword>
<evidence type="ECO:0000313" key="7">
    <source>
        <dbReference type="EMBL" id="SER98059.1"/>
    </source>
</evidence>
<protein>
    <recommendedName>
        <fullName evidence="9">Major Facilitator Superfamily protein</fullName>
    </recommendedName>
</protein>
<evidence type="ECO:0000256" key="6">
    <source>
        <dbReference type="SAM" id="Phobius"/>
    </source>
</evidence>
<feature type="transmembrane region" description="Helical" evidence="6">
    <location>
        <begin position="40"/>
        <end position="61"/>
    </location>
</feature>
<gene>
    <name evidence="7" type="ORF">SAMN05661109_01462</name>
</gene>
<dbReference type="Gene3D" id="1.20.1250.20">
    <property type="entry name" value="MFS general substrate transporter like domains"/>
    <property type="match status" value="1"/>
</dbReference>
<proteinExistence type="predicted"/>
<evidence type="ECO:0000256" key="2">
    <source>
        <dbReference type="ARBA" id="ARBA00022448"/>
    </source>
</evidence>
<dbReference type="GO" id="GO:0005886">
    <property type="term" value="C:plasma membrane"/>
    <property type="evidence" value="ECO:0007669"/>
    <property type="project" value="TreeGrafter"/>
</dbReference>
<dbReference type="PANTHER" id="PTHR23501">
    <property type="entry name" value="MAJOR FACILITATOR SUPERFAMILY"/>
    <property type="match status" value="1"/>
</dbReference>
<dbReference type="GO" id="GO:0022857">
    <property type="term" value="F:transmembrane transporter activity"/>
    <property type="evidence" value="ECO:0007669"/>
    <property type="project" value="TreeGrafter"/>
</dbReference>
<evidence type="ECO:0008006" key="9">
    <source>
        <dbReference type="Google" id="ProtNLM"/>
    </source>
</evidence>
<keyword evidence="2" id="KW-0813">Transport</keyword>
<dbReference type="PANTHER" id="PTHR23501:SF197">
    <property type="entry name" value="COMD"/>
    <property type="match status" value="1"/>
</dbReference>
<evidence type="ECO:0000256" key="1">
    <source>
        <dbReference type="ARBA" id="ARBA00004141"/>
    </source>
</evidence>
<dbReference type="Proteomes" id="UP000198929">
    <property type="component" value="Unassembled WGS sequence"/>
</dbReference>
<evidence type="ECO:0000313" key="8">
    <source>
        <dbReference type="Proteomes" id="UP000198929"/>
    </source>
</evidence>
<feature type="transmembrane region" description="Helical" evidence="6">
    <location>
        <begin position="6"/>
        <end position="33"/>
    </location>
</feature>
<comment type="subcellular location">
    <subcellularLocation>
        <location evidence="1">Membrane</location>
        <topology evidence="1">Multi-pass membrane protein</topology>
    </subcellularLocation>
</comment>
<feature type="transmembrane region" description="Helical" evidence="6">
    <location>
        <begin position="104"/>
        <end position="123"/>
    </location>
</feature>
<name>A0A1H9TM96_9CORY</name>
<feature type="transmembrane region" description="Helical" evidence="6">
    <location>
        <begin position="73"/>
        <end position="97"/>
    </location>
</feature>
<keyword evidence="4 6" id="KW-1133">Transmembrane helix</keyword>
<organism evidence="7 8">
    <name type="scientific">Corynebacterium cystitidis DSM 20524</name>
    <dbReference type="NCBI Taxonomy" id="1121357"/>
    <lineage>
        <taxon>Bacteria</taxon>
        <taxon>Bacillati</taxon>
        <taxon>Actinomycetota</taxon>
        <taxon>Actinomycetes</taxon>
        <taxon>Mycobacteriales</taxon>
        <taxon>Corynebacteriaceae</taxon>
        <taxon>Corynebacterium</taxon>
    </lineage>
</organism>
<reference evidence="8" key="1">
    <citation type="submission" date="2016-10" db="EMBL/GenBank/DDBJ databases">
        <authorList>
            <person name="Varghese N."/>
            <person name="Submissions S."/>
        </authorList>
    </citation>
    <scope>NUCLEOTIDE SEQUENCE [LARGE SCALE GENOMIC DNA]</scope>
    <source>
        <strain evidence="8">DSM 20524</strain>
    </source>
</reference>
<keyword evidence="3 6" id="KW-0812">Transmembrane</keyword>
<evidence type="ECO:0000256" key="3">
    <source>
        <dbReference type="ARBA" id="ARBA00022692"/>
    </source>
</evidence>
<evidence type="ECO:0000256" key="4">
    <source>
        <dbReference type="ARBA" id="ARBA00022989"/>
    </source>
</evidence>
<dbReference type="STRING" id="1121357.SAMN05661109_01462"/>